<organism evidence="7 8">
    <name type="scientific">Candidatus Giovannonibacteria bacterium GW2011_GWB1_47_6b</name>
    <dbReference type="NCBI Taxonomy" id="1618655"/>
    <lineage>
        <taxon>Bacteria</taxon>
        <taxon>Candidatus Giovannoniibacteriota</taxon>
    </lineage>
</organism>
<evidence type="ECO:0000256" key="4">
    <source>
        <dbReference type="ARBA" id="ARBA00022695"/>
    </source>
</evidence>
<dbReference type="PANTHER" id="PTHR43197">
    <property type="entry name" value="UTP--GLUCOSE-1-PHOSPHATE URIDYLYLTRANSFERASE"/>
    <property type="match status" value="1"/>
</dbReference>
<dbReference type="GO" id="GO:0006011">
    <property type="term" value="P:UDP-alpha-D-glucose metabolic process"/>
    <property type="evidence" value="ECO:0007669"/>
    <property type="project" value="InterPro"/>
</dbReference>
<evidence type="ECO:0000259" key="6">
    <source>
        <dbReference type="Pfam" id="PF00483"/>
    </source>
</evidence>
<dbReference type="SUPFAM" id="SSF53448">
    <property type="entry name" value="Nucleotide-diphospho-sugar transferases"/>
    <property type="match status" value="1"/>
</dbReference>
<evidence type="ECO:0000313" key="8">
    <source>
        <dbReference type="Proteomes" id="UP000034682"/>
    </source>
</evidence>
<dbReference type="PATRIC" id="fig|1618655.3.peg.621"/>
<name>A0A0G1W136_9BACT</name>
<dbReference type="GO" id="GO:0003983">
    <property type="term" value="F:UTP:glucose-1-phosphate uridylyltransferase activity"/>
    <property type="evidence" value="ECO:0007669"/>
    <property type="project" value="UniProtKB-EC"/>
</dbReference>
<dbReference type="InterPro" id="IPR029044">
    <property type="entry name" value="Nucleotide-diphossugar_trans"/>
</dbReference>
<gene>
    <name evidence="7" type="ORF">UY02_C0036G0003</name>
</gene>
<comment type="caution">
    <text evidence="7">The sequence shown here is derived from an EMBL/GenBank/DDBJ whole genome shotgun (WGS) entry which is preliminary data.</text>
</comment>
<dbReference type="Proteomes" id="UP000034682">
    <property type="component" value="Unassembled WGS sequence"/>
</dbReference>
<feature type="domain" description="Nucleotidyl transferase" evidence="6">
    <location>
        <begin position="11"/>
        <end position="262"/>
    </location>
</feature>
<dbReference type="Pfam" id="PF00483">
    <property type="entry name" value="NTP_transferase"/>
    <property type="match status" value="1"/>
</dbReference>
<evidence type="ECO:0000256" key="5">
    <source>
        <dbReference type="ARBA" id="ARBA00048128"/>
    </source>
</evidence>
<dbReference type="InterPro" id="IPR005835">
    <property type="entry name" value="NTP_transferase_dom"/>
</dbReference>
<proteinExistence type="inferred from homology"/>
<evidence type="ECO:0000256" key="3">
    <source>
        <dbReference type="ARBA" id="ARBA00022679"/>
    </source>
</evidence>
<keyword evidence="3 7" id="KW-0808">Transferase</keyword>
<dbReference type="AlphaFoldDB" id="A0A0G1W136"/>
<protein>
    <recommendedName>
        <fullName evidence="2">UTP--glucose-1-phosphate uridylyltransferase</fullName>
        <ecNumber evidence="2">2.7.7.9</ecNumber>
    </recommendedName>
</protein>
<evidence type="ECO:0000256" key="1">
    <source>
        <dbReference type="ARBA" id="ARBA00006890"/>
    </source>
</evidence>
<dbReference type="EC" id="2.7.7.9" evidence="2"/>
<dbReference type="InterPro" id="IPR005771">
    <property type="entry name" value="GalU_uridylyltTrfase_bac/arc"/>
</dbReference>
<dbReference type="PANTHER" id="PTHR43197:SF1">
    <property type="entry name" value="UTP--GLUCOSE-1-PHOSPHATE URIDYLYLTRANSFERASE"/>
    <property type="match status" value="1"/>
</dbReference>
<reference evidence="7 8" key="1">
    <citation type="journal article" date="2015" name="Nature">
        <title>rRNA introns, odd ribosomes, and small enigmatic genomes across a large radiation of phyla.</title>
        <authorList>
            <person name="Brown C.T."/>
            <person name="Hug L.A."/>
            <person name="Thomas B.C."/>
            <person name="Sharon I."/>
            <person name="Castelle C.J."/>
            <person name="Singh A."/>
            <person name="Wilkins M.J."/>
            <person name="Williams K.H."/>
            <person name="Banfield J.F."/>
        </authorList>
    </citation>
    <scope>NUCLEOTIDE SEQUENCE [LARGE SCALE GENOMIC DNA]</scope>
</reference>
<comment type="similarity">
    <text evidence="1">Belongs to the UDPGP type 2 family.</text>
</comment>
<dbReference type="EMBL" id="LCOK01000036">
    <property type="protein sequence ID" value="KKU76010.1"/>
    <property type="molecule type" value="Genomic_DNA"/>
</dbReference>
<evidence type="ECO:0000256" key="2">
    <source>
        <dbReference type="ARBA" id="ARBA00012415"/>
    </source>
</evidence>
<evidence type="ECO:0000313" key="7">
    <source>
        <dbReference type="EMBL" id="KKU76010.1"/>
    </source>
</evidence>
<accession>A0A0G1W136</accession>
<dbReference type="Gene3D" id="3.90.550.10">
    <property type="entry name" value="Spore Coat Polysaccharide Biosynthesis Protein SpsA, Chain A"/>
    <property type="match status" value="1"/>
</dbReference>
<sequence>MKVNPVKIAVLPVAGLGTRVMPLTLHQPKAMIGIVDRPMVHYVIDEIVAAGIRHIIIVTKPNQPEFKKYLDFIKTDPEWRKSKVKIDLAVQKNPWGNGDAVFAARKYLKRRPFLVCFSDDLLVEKKPPMKTLIDLFNKTGSPTLALESVPIKSVSRYGVVAYPKWAESHACRQAGKALIPITDVVEKPTPSEAPSNLTIIGRYVLTPAILDEIGKLYPYHGKEIGLADALKNYIYEGGRIYGWHFRGRRFDAGSMIGLMQAQTYFGLHHKKLGKEFRKYLNESKYPSVKWQKSKAPTKRK</sequence>
<comment type="catalytic activity">
    <reaction evidence="5">
        <text>alpha-D-glucose 1-phosphate + UTP + H(+) = UDP-alpha-D-glucose + diphosphate</text>
        <dbReference type="Rhea" id="RHEA:19889"/>
        <dbReference type="ChEBI" id="CHEBI:15378"/>
        <dbReference type="ChEBI" id="CHEBI:33019"/>
        <dbReference type="ChEBI" id="CHEBI:46398"/>
        <dbReference type="ChEBI" id="CHEBI:58601"/>
        <dbReference type="ChEBI" id="CHEBI:58885"/>
        <dbReference type="EC" id="2.7.7.9"/>
    </reaction>
</comment>
<keyword evidence="4 7" id="KW-0548">Nucleotidyltransferase</keyword>